<organism evidence="2 3">
    <name type="scientific">Tomitella cavernea</name>
    <dbReference type="NCBI Taxonomy" id="1387982"/>
    <lineage>
        <taxon>Bacteria</taxon>
        <taxon>Bacillati</taxon>
        <taxon>Actinomycetota</taxon>
        <taxon>Actinomycetes</taxon>
        <taxon>Mycobacteriales</taxon>
        <taxon>Tomitella</taxon>
    </lineage>
</organism>
<feature type="region of interest" description="Disordered" evidence="1">
    <location>
        <begin position="1"/>
        <end position="53"/>
    </location>
</feature>
<dbReference type="EMBL" id="BAABKQ010000001">
    <property type="protein sequence ID" value="GAA4812723.1"/>
    <property type="molecule type" value="Genomic_DNA"/>
</dbReference>
<evidence type="ECO:0000256" key="1">
    <source>
        <dbReference type="SAM" id="MobiDB-lite"/>
    </source>
</evidence>
<proteinExistence type="predicted"/>
<reference evidence="3" key="1">
    <citation type="journal article" date="2019" name="Int. J. Syst. Evol. Microbiol.">
        <title>The Global Catalogue of Microorganisms (GCM) 10K type strain sequencing project: providing services to taxonomists for standard genome sequencing and annotation.</title>
        <authorList>
            <consortium name="The Broad Institute Genomics Platform"/>
            <consortium name="The Broad Institute Genome Sequencing Center for Infectious Disease"/>
            <person name="Wu L."/>
            <person name="Ma J."/>
        </authorList>
    </citation>
    <scope>NUCLEOTIDE SEQUENCE [LARGE SCALE GENOMIC DNA]</scope>
    <source>
        <strain evidence="3">JCM 18542</strain>
    </source>
</reference>
<evidence type="ECO:0000313" key="3">
    <source>
        <dbReference type="Proteomes" id="UP001500839"/>
    </source>
</evidence>
<name>A0ABP9CQI6_9ACTN</name>
<feature type="compositionally biased region" description="Gly residues" evidence="1">
    <location>
        <begin position="28"/>
        <end position="47"/>
    </location>
</feature>
<evidence type="ECO:0000313" key="2">
    <source>
        <dbReference type="EMBL" id="GAA4812723.1"/>
    </source>
</evidence>
<keyword evidence="3" id="KW-1185">Reference proteome</keyword>
<accession>A0ABP9CQI6</accession>
<comment type="caution">
    <text evidence="2">The sequence shown here is derived from an EMBL/GenBank/DDBJ whole genome shotgun (WGS) entry which is preliminary data.</text>
</comment>
<dbReference type="Proteomes" id="UP001500839">
    <property type="component" value="Unassembled WGS sequence"/>
</dbReference>
<sequence length="76" mass="6926">MNTSVRMIDPAAAPTRPKPTSSASAGQAGAGAAEGGPAVGDAGGDDAGGSAADSVVTGVGMACGVRSARLGGVARA</sequence>
<gene>
    <name evidence="2" type="ORF">GCM10023353_16960</name>
</gene>
<protein>
    <submittedName>
        <fullName evidence="2">Uncharacterized protein</fullName>
    </submittedName>
</protein>